<accession>A0A1W1I5A6</accession>
<keyword evidence="1" id="KW-0472">Membrane</keyword>
<sequence>MAEWASLGKVLLGIGAVIALVGLLLLLSDRVPGLGGLLSLFGRLPGDISFKRDNFSLYIPLGTSLVLSILLSLVFYFLSWMFRR</sequence>
<name>A0A1W1I5A6_9BACT</name>
<organism evidence="2 3">
    <name type="scientific">Nitrospira japonica</name>
    <dbReference type="NCBI Taxonomy" id="1325564"/>
    <lineage>
        <taxon>Bacteria</taxon>
        <taxon>Pseudomonadati</taxon>
        <taxon>Nitrospirota</taxon>
        <taxon>Nitrospiria</taxon>
        <taxon>Nitrospirales</taxon>
        <taxon>Nitrospiraceae</taxon>
        <taxon>Nitrospira</taxon>
    </lineage>
</organism>
<dbReference type="Pfam" id="PF11146">
    <property type="entry name" value="DUF2905"/>
    <property type="match status" value="1"/>
</dbReference>
<evidence type="ECO:0000313" key="3">
    <source>
        <dbReference type="Proteomes" id="UP000192042"/>
    </source>
</evidence>
<keyword evidence="1" id="KW-0812">Transmembrane</keyword>
<evidence type="ECO:0000313" key="2">
    <source>
        <dbReference type="EMBL" id="SLM48194.1"/>
    </source>
</evidence>
<dbReference type="PANTHER" id="PTHR36443">
    <property type="entry name" value="BSR5223 PROTEIN"/>
    <property type="match status" value="1"/>
</dbReference>
<feature type="transmembrane region" description="Helical" evidence="1">
    <location>
        <begin position="57"/>
        <end position="78"/>
    </location>
</feature>
<proteinExistence type="predicted"/>
<gene>
    <name evidence="2" type="ORF">NSJP_2022</name>
</gene>
<dbReference type="PANTHER" id="PTHR36443:SF1">
    <property type="entry name" value="BSR5223 PROTEIN"/>
    <property type="match status" value="1"/>
</dbReference>
<dbReference type="STRING" id="1325564.NSJP_2022"/>
<dbReference type="RefSeq" id="WP_080886610.1">
    <property type="nucleotide sequence ID" value="NZ_LT828648.1"/>
</dbReference>
<dbReference type="AlphaFoldDB" id="A0A1W1I5A6"/>
<reference evidence="2 3" key="1">
    <citation type="submission" date="2017-03" db="EMBL/GenBank/DDBJ databases">
        <authorList>
            <person name="Afonso C.L."/>
            <person name="Miller P.J."/>
            <person name="Scott M.A."/>
            <person name="Spackman E."/>
            <person name="Goraichik I."/>
            <person name="Dimitrov K.M."/>
            <person name="Suarez D.L."/>
            <person name="Swayne D.E."/>
        </authorList>
    </citation>
    <scope>NUCLEOTIDE SEQUENCE [LARGE SCALE GENOMIC DNA]</scope>
    <source>
        <strain evidence="2">Genome sequencing of Nitrospira japonica strain NJ11</strain>
    </source>
</reference>
<keyword evidence="3" id="KW-1185">Reference proteome</keyword>
<dbReference type="EMBL" id="LT828648">
    <property type="protein sequence ID" value="SLM48194.1"/>
    <property type="molecule type" value="Genomic_DNA"/>
</dbReference>
<protein>
    <recommendedName>
        <fullName evidence="4">DUF2905 domain-containing protein</fullName>
    </recommendedName>
</protein>
<dbReference type="KEGG" id="nja:NSJP_2022"/>
<evidence type="ECO:0008006" key="4">
    <source>
        <dbReference type="Google" id="ProtNLM"/>
    </source>
</evidence>
<dbReference type="InterPro" id="IPR021320">
    <property type="entry name" value="DUF2905"/>
</dbReference>
<keyword evidence="1" id="KW-1133">Transmembrane helix</keyword>
<dbReference type="Proteomes" id="UP000192042">
    <property type="component" value="Chromosome I"/>
</dbReference>
<evidence type="ECO:0000256" key="1">
    <source>
        <dbReference type="SAM" id="Phobius"/>
    </source>
</evidence>